<dbReference type="InterPro" id="IPR013815">
    <property type="entry name" value="ATP_grasp_subdomain_1"/>
</dbReference>
<dbReference type="SUPFAM" id="SSF56059">
    <property type="entry name" value="Glutathione synthetase ATP-binding domain-like"/>
    <property type="match status" value="1"/>
</dbReference>
<organism evidence="4 5">
    <name type="scientific">Dermacoccus nishinomiyaensis</name>
    <dbReference type="NCBI Taxonomy" id="1274"/>
    <lineage>
        <taxon>Bacteria</taxon>
        <taxon>Bacillati</taxon>
        <taxon>Actinomycetota</taxon>
        <taxon>Actinomycetes</taxon>
        <taxon>Micrococcales</taxon>
        <taxon>Dermacoccaceae</taxon>
        <taxon>Dermacoccus</taxon>
    </lineage>
</organism>
<dbReference type="Gene3D" id="3.40.630.30">
    <property type="match status" value="1"/>
</dbReference>
<dbReference type="Gene3D" id="3.30.470.20">
    <property type="entry name" value="ATP-grasp fold, B domain"/>
    <property type="match status" value="1"/>
</dbReference>
<evidence type="ECO:0000259" key="2">
    <source>
        <dbReference type="PROSITE" id="PS50975"/>
    </source>
</evidence>
<dbReference type="Pfam" id="PF13380">
    <property type="entry name" value="CoA_binding_2"/>
    <property type="match status" value="1"/>
</dbReference>
<dbReference type="eggNOG" id="COG0456">
    <property type="taxonomic scope" value="Bacteria"/>
</dbReference>
<gene>
    <name evidence="4" type="ORF">HX89_06325</name>
</gene>
<dbReference type="Gene3D" id="3.40.50.261">
    <property type="entry name" value="Succinyl-CoA synthetase domains"/>
    <property type="match status" value="2"/>
</dbReference>
<evidence type="ECO:0000256" key="1">
    <source>
        <dbReference type="PROSITE-ProRule" id="PRU00409"/>
    </source>
</evidence>
<sequence>MSDVEPSIPADYPREWEADVVLRDGSVAHVRPIRPDDAERIHRFHAAQSEESIYLRFFAPIKRLSDRDVRRFTHVDYVERVALVATVGDDIIGIGRYDRLGGRDATSAEVAFNVADSFQGRGVGSVMLEHLAAIGAENGVAEFVADVLPQNRKMIQVFTEAGYDVSRNFDDGVISVRFEIEPNEKSQAVRLAREQRAESQSVRALLNPSSIAVVGVSRDGRSVGGRVLANLVEGGYRGTLHVVHPEAGTIEGLPTVPSISAIGEPVDLVVIAVPAPKVLDVVAECGGAGVRALLVVSAGFAESGPEGAERQAQLLALARRHGMRVVGPNSFGLINTREDTRLNASIAYEMPPAGHLGLFAQSGALGIAVLASAGRRGLGLSDFASAGNRIDVSGNDLLQYWIDDDDTHAVGLYLESVGNPRKFTRIARQLALRKPVVVVKSEVSAFGRPPGHRVRETRTPPRAFREMLRQSGVIRVGNVHQLFDVAQLVVNQPLPKGRRVAVVANSDALGALCGDAALSWKLDVTRGPVAVAADASEDAFRDALVAAFADENVDSVVASFIPPLITGGRDVARTVAAVSAQYDKPCVTTFLGIDGVSDDLSASAPDGSTRIVPSYPMPEDGVRALAAATNYAEWRGRDRGEPVAPLGIDRKGVHEMVRSIMAESPDGRELTADETAQLLALARISVWPSVPARSPKEAVDAAEELGFPVVVKSIAPQVRHQVASALRADLRSPLAVVEAYEALAERLEEYGPDQFVVQKMATPGIGCSVTSVEDPLFGPVVSFSVSGPPTDLLDDVGYRNPPLTTGDVSELVSSIKAWPLLDGSRGRGIDRAAIEDLVARVSVLADENPEIAHLELNPVSTHPGGLDVLGARITLAPASLRQDSGRRAMT</sequence>
<accession>A0A075JFH7</accession>
<dbReference type="GO" id="GO:0046872">
    <property type="term" value="F:metal ion binding"/>
    <property type="evidence" value="ECO:0007669"/>
    <property type="project" value="InterPro"/>
</dbReference>
<dbReference type="RefSeq" id="WP_038567837.1">
    <property type="nucleotide sequence ID" value="NZ_CP008889.1"/>
</dbReference>
<dbReference type="InterPro" id="IPR016181">
    <property type="entry name" value="Acyl_CoA_acyltransferase"/>
</dbReference>
<dbReference type="Gene3D" id="3.40.50.720">
    <property type="entry name" value="NAD(P)-binding Rossmann-like Domain"/>
    <property type="match status" value="1"/>
</dbReference>
<dbReference type="HOGENOM" id="CLU_007415_3_0_11"/>
<reference evidence="4 5" key="1">
    <citation type="submission" date="2014-07" db="EMBL/GenBank/DDBJ databases">
        <title>Genome Sequencing of Dermacoccus nishinomiyaensis.</title>
        <authorList>
            <person name="Hong K.W."/>
            <person name="Chan K.G."/>
        </authorList>
    </citation>
    <scope>NUCLEOTIDE SEQUENCE [LARGE SCALE GENOMIC DNA]</scope>
    <source>
        <strain evidence="4 5">M25</strain>
    </source>
</reference>
<dbReference type="InterPro" id="IPR016102">
    <property type="entry name" value="Succinyl-CoA_synth-like"/>
</dbReference>
<dbReference type="SUPFAM" id="SSF51735">
    <property type="entry name" value="NAD(P)-binding Rossmann-fold domains"/>
    <property type="match status" value="1"/>
</dbReference>
<dbReference type="InterPro" id="IPR000182">
    <property type="entry name" value="GNAT_dom"/>
</dbReference>
<dbReference type="Pfam" id="PF13549">
    <property type="entry name" value="ATP-grasp_5"/>
    <property type="match status" value="1"/>
</dbReference>
<dbReference type="eggNOG" id="COG1042">
    <property type="taxonomic scope" value="Bacteria"/>
</dbReference>
<evidence type="ECO:0000313" key="4">
    <source>
        <dbReference type="EMBL" id="AIF40614.1"/>
    </source>
</evidence>
<dbReference type="InterPro" id="IPR003781">
    <property type="entry name" value="CoA-bd"/>
</dbReference>
<keyword evidence="5" id="KW-1185">Reference proteome</keyword>
<dbReference type="AlphaFoldDB" id="A0A075JFH7"/>
<name>A0A075JFH7_9MICO</name>
<dbReference type="SMART" id="SM00881">
    <property type="entry name" value="CoA_binding"/>
    <property type="match status" value="1"/>
</dbReference>
<dbReference type="InterPro" id="IPR036291">
    <property type="entry name" value="NAD(P)-bd_dom_sf"/>
</dbReference>
<dbReference type="PANTHER" id="PTHR42793">
    <property type="entry name" value="COA BINDING DOMAIN CONTAINING PROTEIN"/>
    <property type="match status" value="1"/>
</dbReference>
<dbReference type="Pfam" id="PF13607">
    <property type="entry name" value="Succ_CoA_lig"/>
    <property type="match status" value="1"/>
</dbReference>
<dbReference type="PROSITE" id="PS50975">
    <property type="entry name" value="ATP_GRASP"/>
    <property type="match status" value="1"/>
</dbReference>
<dbReference type="GO" id="GO:0016747">
    <property type="term" value="F:acyltransferase activity, transferring groups other than amino-acyl groups"/>
    <property type="evidence" value="ECO:0007669"/>
    <property type="project" value="InterPro"/>
</dbReference>
<dbReference type="CDD" id="cd04301">
    <property type="entry name" value="NAT_SF"/>
    <property type="match status" value="1"/>
</dbReference>
<dbReference type="InterPro" id="IPR011761">
    <property type="entry name" value="ATP-grasp"/>
</dbReference>
<dbReference type="SUPFAM" id="SSF52210">
    <property type="entry name" value="Succinyl-CoA synthetase domains"/>
    <property type="match status" value="2"/>
</dbReference>
<dbReference type="GO" id="GO:0005524">
    <property type="term" value="F:ATP binding"/>
    <property type="evidence" value="ECO:0007669"/>
    <property type="project" value="UniProtKB-UniRule"/>
</dbReference>
<dbReference type="SUPFAM" id="SSF55729">
    <property type="entry name" value="Acyl-CoA N-acyltransferases (Nat)"/>
    <property type="match status" value="1"/>
</dbReference>
<dbReference type="PANTHER" id="PTHR42793:SF1">
    <property type="entry name" value="PEPTIDYL-LYSINE N-ACETYLTRANSFERASE PATZ"/>
    <property type="match status" value="1"/>
</dbReference>
<dbReference type="Pfam" id="PF00583">
    <property type="entry name" value="Acetyltransf_1"/>
    <property type="match status" value="1"/>
</dbReference>
<protein>
    <submittedName>
        <fullName evidence="4">Multidrug ABC transporter permease</fullName>
    </submittedName>
</protein>
<evidence type="ECO:0000259" key="3">
    <source>
        <dbReference type="PROSITE" id="PS51186"/>
    </source>
</evidence>
<feature type="domain" description="N-acetyltransferase" evidence="3">
    <location>
        <begin position="28"/>
        <end position="181"/>
    </location>
</feature>
<proteinExistence type="predicted"/>
<keyword evidence="1" id="KW-0067">ATP-binding</keyword>
<dbReference type="EMBL" id="CP008889">
    <property type="protein sequence ID" value="AIF40614.1"/>
    <property type="molecule type" value="Genomic_DNA"/>
</dbReference>
<dbReference type="GeneID" id="41840785"/>
<dbReference type="InterPro" id="IPR032875">
    <property type="entry name" value="Succ_CoA_lig_flav_dom"/>
</dbReference>
<keyword evidence="1" id="KW-0547">Nucleotide-binding</keyword>
<dbReference type="KEGG" id="dni:HX89_06325"/>
<dbReference type="Proteomes" id="UP000027986">
    <property type="component" value="Chromosome"/>
</dbReference>
<dbReference type="OrthoDB" id="190266at2"/>
<dbReference type="Gene3D" id="3.30.1490.20">
    <property type="entry name" value="ATP-grasp fold, A domain"/>
    <property type="match status" value="1"/>
</dbReference>
<dbReference type="PROSITE" id="PS51186">
    <property type="entry name" value="GNAT"/>
    <property type="match status" value="1"/>
</dbReference>
<evidence type="ECO:0000313" key="5">
    <source>
        <dbReference type="Proteomes" id="UP000027986"/>
    </source>
</evidence>
<feature type="domain" description="ATP-grasp" evidence="2">
    <location>
        <begin position="676"/>
        <end position="712"/>
    </location>
</feature>